<organism evidence="12 13">
    <name type="scientific">Paenibacillus alvei</name>
    <name type="common">Bacillus alvei</name>
    <dbReference type="NCBI Taxonomy" id="44250"/>
    <lineage>
        <taxon>Bacteria</taxon>
        <taxon>Bacillati</taxon>
        <taxon>Bacillota</taxon>
        <taxon>Bacilli</taxon>
        <taxon>Bacillales</taxon>
        <taxon>Paenibacillaceae</taxon>
        <taxon>Paenibacillus</taxon>
    </lineage>
</organism>
<dbReference type="GO" id="GO:0005524">
    <property type="term" value="F:ATP binding"/>
    <property type="evidence" value="ECO:0007669"/>
    <property type="project" value="UniProtKB-KW"/>
</dbReference>
<comment type="similarity">
    <text evidence="8">Belongs to the ABC transporter superfamily. HrtA family.</text>
</comment>
<feature type="domain" description="ABC transporter" evidence="11">
    <location>
        <begin position="5"/>
        <end position="244"/>
    </location>
</feature>
<comment type="subunit">
    <text evidence="2">The complex is composed of two ATP-binding proteins (HrtA), two transmembrane proteins (HrtB) and a solute-binding protein.</text>
</comment>
<dbReference type="CDD" id="cd03255">
    <property type="entry name" value="ABC_MJ0796_LolCDE_FtsE"/>
    <property type="match status" value="1"/>
</dbReference>
<keyword evidence="4" id="KW-1003">Cell membrane</keyword>
<reference evidence="12 13" key="1">
    <citation type="submission" date="2020-05" db="EMBL/GenBank/DDBJ databases">
        <title>Whole genome sequencing and identification of novel metabolites from Paenibacillus alvei strain JR949.</title>
        <authorList>
            <person name="Rajendhran J."/>
            <person name="Sree Pranav P."/>
            <person name="Mahalakshmi B."/>
            <person name="Karthikeyan R."/>
        </authorList>
    </citation>
    <scope>NUCLEOTIDE SEQUENCE [LARGE SCALE GENOMIC DNA]</scope>
    <source>
        <strain evidence="12 13">JR949</strain>
    </source>
</reference>
<dbReference type="InterPro" id="IPR017871">
    <property type="entry name" value="ABC_transporter-like_CS"/>
</dbReference>
<keyword evidence="6 12" id="KW-0067">ATP-binding</keyword>
<sequence>MRDILVLDQVSKKYGEGETAVTALNQVSLRVGKGEFVAVIGPSGSGKSTFLSIAGALLTPTSGSVVIGGTDVTAISPGKLNRVRLEHVGFVFQSSNLVPYLTVIDQLRLVAKLAHCNDQVANDRAVQLLKEVEMVHRMHHYPDKLSGGERQRVAIARALMNDADLILLDEPTASLDSKRGRAVVEMMAAEVKSRQKAAVMVTHDERVLDLCDRIVTIKDGSLFTENAEPTNESENQQVMKTLTASHC</sequence>
<comment type="subcellular location">
    <subcellularLocation>
        <location evidence="1">Cell membrane</location>
        <topology evidence="1">Peripheral membrane protein</topology>
    </subcellularLocation>
</comment>
<evidence type="ECO:0000256" key="3">
    <source>
        <dbReference type="ARBA" id="ARBA00022448"/>
    </source>
</evidence>
<evidence type="ECO:0000313" key="13">
    <source>
        <dbReference type="Proteomes" id="UP000552038"/>
    </source>
</evidence>
<evidence type="ECO:0000256" key="9">
    <source>
        <dbReference type="ARBA" id="ARBA00024432"/>
    </source>
</evidence>
<evidence type="ECO:0000259" key="11">
    <source>
        <dbReference type="PROSITE" id="PS50893"/>
    </source>
</evidence>
<dbReference type="EMBL" id="JABFOR010000055">
    <property type="protein sequence ID" value="NOJ73736.1"/>
    <property type="molecule type" value="Genomic_DNA"/>
</dbReference>
<dbReference type="RefSeq" id="WP_163978435.1">
    <property type="nucleotide sequence ID" value="NZ_JABFOR010000055.1"/>
</dbReference>
<dbReference type="Pfam" id="PF00005">
    <property type="entry name" value="ABC_tran"/>
    <property type="match status" value="1"/>
</dbReference>
<dbReference type="InterPro" id="IPR003593">
    <property type="entry name" value="AAA+_ATPase"/>
</dbReference>
<proteinExistence type="inferred from homology"/>
<dbReference type="GO" id="GO:0098796">
    <property type="term" value="C:membrane protein complex"/>
    <property type="evidence" value="ECO:0007669"/>
    <property type="project" value="UniProtKB-ARBA"/>
</dbReference>
<keyword evidence="3" id="KW-0813">Transport</keyword>
<dbReference type="PANTHER" id="PTHR24220:SF666">
    <property type="entry name" value="HEMIN IMPORT ATP-BINDING PROTEIN HRTA-RELATED"/>
    <property type="match status" value="1"/>
</dbReference>
<dbReference type="InterPro" id="IPR017911">
    <property type="entry name" value="MacB-like_ATP-bd"/>
</dbReference>
<evidence type="ECO:0000256" key="4">
    <source>
        <dbReference type="ARBA" id="ARBA00022475"/>
    </source>
</evidence>
<dbReference type="InterPro" id="IPR015854">
    <property type="entry name" value="ABC_transpr_LolD-like"/>
</dbReference>
<comment type="caution">
    <text evidence="12">The sequence shown here is derived from an EMBL/GenBank/DDBJ whole genome shotgun (WGS) entry which is preliminary data.</text>
</comment>
<dbReference type="PROSITE" id="PS00211">
    <property type="entry name" value="ABC_TRANSPORTER_1"/>
    <property type="match status" value="1"/>
</dbReference>
<accession>A0AAP7A1M0</accession>
<evidence type="ECO:0000256" key="8">
    <source>
        <dbReference type="ARBA" id="ARBA00024359"/>
    </source>
</evidence>
<dbReference type="PROSITE" id="PS50893">
    <property type="entry name" value="ABC_TRANSPORTER_2"/>
    <property type="match status" value="1"/>
</dbReference>
<evidence type="ECO:0000313" key="12">
    <source>
        <dbReference type="EMBL" id="NOJ73736.1"/>
    </source>
</evidence>
<dbReference type="Proteomes" id="UP000552038">
    <property type="component" value="Unassembled WGS sequence"/>
</dbReference>
<evidence type="ECO:0000256" key="6">
    <source>
        <dbReference type="ARBA" id="ARBA00022840"/>
    </source>
</evidence>
<dbReference type="InterPro" id="IPR027417">
    <property type="entry name" value="P-loop_NTPase"/>
</dbReference>
<keyword evidence="7" id="KW-0472">Membrane</keyword>
<dbReference type="SMART" id="SM00382">
    <property type="entry name" value="AAA"/>
    <property type="match status" value="1"/>
</dbReference>
<keyword evidence="5" id="KW-0547">Nucleotide-binding</keyword>
<dbReference type="GO" id="GO:0005886">
    <property type="term" value="C:plasma membrane"/>
    <property type="evidence" value="ECO:0007669"/>
    <property type="project" value="UniProtKB-SubCell"/>
</dbReference>
<dbReference type="GO" id="GO:0022857">
    <property type="term" value="F:transmembrane transporter activity"/>
    <property type="evidence" value="ECO:0007669"/>
    <property type="project" value="TreeGrafter"/>
</dbReference>
<evidence type="ECO:0000256" key="2">
    <source>
        <dbReference type="ARBA" id="ARBA00011131"/>
    </source>
</evidence>
<evidence type="ECO:0000256" key="5">
    <source>
        <dbReference type="ARBA" id="ARBA00022741"/>
    </source>
</evidence>
<dbReference type="InterPro" id="IPR003439">
    <property type="entry name" value="ABC_transporter-like_ATP-bd"/>
</dbReference>
<dbReference type="SUPFAM" id="SSF52540">
    <property type="entry name" value="P-loop containing nucleoside triphosphate hydrolases"/>
    <property type="match status" value="1"/>
</dbReference>
<protein>
    <recommendedName>
        <fullName evidence="9">Putative hemin import ATP-binding protein HrtA</fullName>
    </recommendedName>
</protein>
<evidence type="ECO:0000256" key="1">
    <source>
        <dbReference type="ARBA" id="ARBA00004202"/>
    </source>
</evidence>
<dbReference type="PANTHER" id="PTHR24220">
    <property type="entry name" value="IMPORT ATP-BINDING PROTEIN"/>
    <property type="match status" value="1"/>
</dbReference>
<comment type="function">
    <text evidence="10">Part of the ABC transporter complex hrt involved in hemin import. Responsible for energy coupling to the transport system.</text>
</comment>
<name>A0AAP7A1M0_PAEAL</name>
<dbReference type="AlphaFoldDB" id="A0AAP7A1M0"/>
<evidence type="ECO:0000256" key="10">
    <source>
        <dbReference type="ARBA" id="ARBA00024721"/>
    </source>
</evidence>
<dbReference type="FunFam" id="3.40.50.300:FF:000032">
    <property type="entry name" value="Export ABC transporter ATP-binding protein"/>
    <property type="match status" value="1"/>
</dbReference>
<gene>
    <name evidence="12" type="ORF">HMI46_24800</name>
</gene>
<dbReference type="Gene3D" id="3.40.50.300">
    <property type="entry name" value="P-loop containing nucleotide triphosphate hydrolases"/>
    <property type="match status" value="1"/>
</dbReference>
<evidence type="ECO:0000256" key="7">
    <source>
        <dbReference type="ARBA" id="ARBA00023136"/>
    </source>
</evidence>
<dbReference type="GO" id="GO:0016887">
    <property type="term" value="F:ATP hydrolysis activity"/>
    <property type="evidence" value="ECO:0007669"/>
    <property type="project" value="InterPro"/>
</dbReference>